<dbReference type="EMBL" id="AEUV02000002">
    <property type="protein sequence ID" value="EHI75510.1"/>
    <property type="molecule type" value="Genomic_DNA"/>
</dbReference>
<dbReference type="PANTHER" id="PTHR43520:SF8">
    <property type="entry name" value="P-TYPE CU(+) TRANSPORTER"/>
    <property type="match status" value="1"/>
</dbReference>
<proteinExistence type="predicted"/>
<dbReference type="PANTHER" id="PTHR43520">
    <property type="entry name" value="ATP7, ISOFORM B"/>
    <property type="match status" value="1"/>
</dbReference>
<accession>G5JNZ0</accession>
<feature type="transmembrane region" description="Helical" evidence="2">
    <location>
        <begin position="35"/>
        <end position="58"/>
    </location>
</feature>
<keyword evidence="2" id="KW-0472">Membrane</keyword>
<comment type="caution">
    <text evidence="3">The sequence shown here is derived from an EMBL/GenBank/DDBJ whole genome shotgun (WGS) entry which is preliminary data.</text>
</comment>
<dbReference type="GO" id="GO:0016020">
    <property type="term" value="C:membrane"/>
    <property type="evidence" value="ECO:0007669"/>
    <property type="project" value="TreeGrafter"/>
</dbReference>
<evidence type="ECO:0000256" key="2">
    <source>
        <dbReference type="SAM" id="Phobius"/>
    </source>
</evidence>
<sequence>MLSQYPKLISELKRNSQFLTCLSCISKKRKVVQNLIWGAGYNILAISLAAGILAPIGFNLNPAVDAILMSLSTVIVAINAMTLKME</sequence>
<dbReference type="Proteomes" id="UP000004322">
    <property type="component" value="Unassembled WGS sequence"/>
</dbReference>
<protein>
    <submittedName>
        <fullName evidence="3">Uncharacterized protein</fullName>
    </submittedName>
</protein>
<dbReference type="AlphaFoldDB" id="G5JNZ0"/>
<dbReference type="STRING" id="873449.STRCR_1521"/>
<keyword evidence="4" id="KW-1185">Reference proteome</keyword>
<dbReference type="GO" id="GO:0005507">
    <property type="term" value="F:copper ion binding"/>
    <property type="evidence" value="ECO:0007669"/>
    <property type="project" value="TreeGrafter"/>
</dbReference>
<keyword evidence="2" id="KW-1133">Transmembrane helix</keyword>
<gene>
    <name evidence="3" type="ORF">STRCR_1521</name>
</gene>
<dbReference type="eggNOG" id="COG2217">
    <property type="taxonomic scope" value="Bacteria"/>
</dbReference>
<name>G5JNZ0_STRCG</name>
<evidence type="ECO:0000313" key="3">
    <source>
        <dbReference type="EMBL" id="EHI75510.1"/>
    </source>
</evidence>
<keyword evidence="2" id="KW-0812">Transmembrane</keyword>
<evidence type="ECO:0000313" key="4">
    <source>
        <dbReference type="Proteomes" id="UP000004322"/>
    </source>
</evidence>
<dbReference type="GO" id="GO:0055070">
    <property type="term" value="P:copper ion homeostasis"/>
    <property type="evidence" value="ECO:0007669"/>
    <property type="project" value="TreeGrafter"/>
</dbReference>
<feature type="transmembrane region" description="Helical" evidence="2">
    <location>
        <begin position="64"/>
        <end position="83"/>
    </location>
</feature>
<dbReference type="GO" id="GO:0043682">
    <property type="term" value="F:P-type divalent copper transporter activity"/>
    <property type="evidence" value="ECO:0007669"/>
    <property type="project" value="TreeGrafter"/>
</dbReference>
<keyword evidence="1" id="KW-1278">Translocase</keyword>
<reference evidence="3" key="1">
    <citation type="submission" date="2011-07" db="EMBL/GenBank/DDBJ databases">
        <authorList>
            <person name="Stanhope M.J."/>
            <person name="Durkin A.S."/>
            <person name="Hostetler J."/>
            <person name="Kim M."/>
            <person name="Radune D."/>
            <person name="Singh I."/>
            <person name="Town C.D."/>
        </authorList>
    </citation>
    <scope>NUCLEOTIDE SEQUENCE [LARGE SCALE GENOMIC DNA]</scope>
    <source>
        <strain evidence="3">HS-6</strain>
    </source>
</reference>
<organism evidence="3 4">
    <name type="scientific">Streptococcus criceti HS-6</name>
    <dbReference type="NCBI Taxonomy" id="873449"/>
    <lineage>
        <taxon>Bacteria</taxon>
        <taxon>Bacillati</taxon>
        <taxon>Bacillota</taxon>
        <taxon>Bacilli</taxon>
        <taxon>Lactobacillales</taxon>
        <taxon>Streptococcaceae</taxon>
        <taxon>Streptococcus</taxon>
    </lineage>
</organism>
<evidence type="ECO:0000256" key="1">
    <source>
        <dbReference type="ARBA" id="ARBA00022967"/>
    </source>
</evidence>